<dbReference type="OrthoDB" id="2443555at2759"/>
<dbReference type="AlphaFoldDB" id="A0A9P6RPA6"/>
<proteinExistence type="predicted"/>
<dbReference type="EMBL" id="JAAAIP010000185">
    <property type="protein sequence ID" value="KAG0323576.1"/>
    <property type="molecule type" value="Genomic_DNA"/>
</dbReference>
<protein>
    <submittedName>
        <fullName evidence="2">Uncharacterized protein</fullName>
    </submittedName>
</protein>
<feature type="compositionally biased region" description="Low complexity" evidence="1">
    <location>
        <begin position="113"/>
        <end position="133"/>
    </location>
</feature>
<gene>
    <name evidence="2" type="ORF">BGZ99_002709</name>
</gene>
<sequence>MGASQSSKAHQQTVKATLKAIDQDYKDKVREAEKKCNAMRKEADKVAERERAESKARKDKADKDAKDEYQLVKHAAAEVHIQLVMDIVKNVILDIKSRQMDQSHGHSILLNRSNSTSSAGSSSSTSKDTLSSLTKEDAEVKEWVEHAAERLEVHMSKTQARQRLLEEIASGALIRQHQAQQDALRKTEELERQLHQLRLQQQQGFRGVATGQDVPPPAYINAVGPAGVDNSDYSVYTNKK</sequence>
<evidence type="ECO:0000313" key="2">
    <source>
        <dbReference type="EMBL" id="KAG0323576.1"/>
    </source>
</evidence>
<organism evidence="2 3">
    <name type="scientific">Dissophora globulifera</name>
    <dbReference type="NCBI Taxonomy" id="979702"/>
    <lineage>
        <taxon>Eukaryota</taxon>
        <taxon>Fungi</taxon>
        <taxon>Fungi incertae sedis</taxon>
        <taxon>Mucoromycota</taxon>
        <taxon>Mortierellomycotina</taxon>
        <taxon>Mortierellomycetes</taxon>
        <taxon>Mortierellales</taxon>
        <taxon>Mortierellaceae</taxon>
        <taxon>Dissophora</taxon>
    </lineage>
</organism>
<reference evidence="2" key="1">
    <citation type="journal article" date="2020" name="Fungal Divers.">
        <title>Resolving the Mortierellaceae phylogeny through synthesis of multi-gene phylogenetics and phylogenomics.</title>
        <authorList>
            <person name="Vandepol N."/>
            <person name="Liber J."/>
            <person name="Desiro A."/>
            <person name="Na H."/>
            <person name="Kennedy M."/>
            <person name="Barry K."/>
            <person name="Grigoriev I.V."/>
            <person name="Miller A.N."/>
            <person name="O'Donnell K."/>
            <person name="Stajich J.E."/>
            <person name="Bonito G."/>
        </authorList>
    </citation>
    <scope>NUCLEOTIDE SEQUENCE</scope>
    <source>
        <strain evidence="2">REB-010B</strain>
    </source>
</reference>
<comment type="caution">
    <text evidence="2">The sequence shown here is derived from an EMBL/GenBank/DDBJ whole genome shotgun (WGS) entry which is preliminary data.</text>
</comment>
<evidence type="ECO:0000313" key="3">
    <source>
        <dbReference type="Proteomes" id="UP000738325"/>
    </source>
</evidence>
<accession>A0A9P6RPA6</accession>
<evidence type="ECO:0000256" key="1">
    <source>
        <dbReference type="SAM" id="MobiDB-lite"/>
    </source>
</evidence>
<dbReference type="Proteomes" id="UP000738325">
    <property type="component" value="Unassembled WGS sequence"/>
</dbReference>
<feature type="region of interest" description="Disordered" evidence="1">
    <location>
        <begin position="36"/>
        <end position="66"/>
    </location>
</feature>
<keyword evidence="3" id="KW-1185">Reference proteome</keyword>
<feature type="region of interest" description="Disordered" evidence="1">
    <location>
        <begin position="104"/>
        <end position="136"/>
    </location>
</feature>
<name>A0A9P6RPA6_9FUNG</name>